<gene>
    <name evidence="1" type="ORF">F7D20_02580</name>
</gene>
<name>A0A6A7W8R8_9BACT</name>
<dbReference type="EMBL" id="VZAD01000023">
    <property type="protein sequence ID" value="MQP10870.1"/>
    <property type="molecule type" value="Genomic_DNA"/>
</dbReference>
<protein>
    <submittedName>
        <fullName evidence="1">Uncharacterized protein</fullName>
    </submittedName>
</protein>
<organism evidence="1 2">
    <name type="scientific">Segatella copri</name>
    <dbReference type="NCBI Taxonomy" id="165179"/>
    <lineage>
        <taxon>Bacteria</taxon>
        <taxon>Pseudomonadati</taxon>
        <taxon>Bacteroidota</taxon>
        <taxon>Bacteroidia</taxon>
        <taxon>Bacteroidales</taxon>
        <taxon>Prevotellaceae</taxon>
        <taxon>Segatella</taxon>
    </lineage>
</organism>
<proteinExistence type="predicted"/>
<reference evidence="1 2" key="1">
    <citation type="submission" date="2019-09" db="EMBL/GenBank/DDBJ databases">
        <title>Distinct polysaccharide growth profiles of human intestinal Prevotella copri isolates.</title>
        <authorList>
            <person name="Fehlner-Peach H."/>
            <person name="Magnabosco C."/>
            <person name="Raghavan V."/>
            <person name="Scher J.U."/>
            <person name="Tett A."/>
            <person name="Cox L.M."/>
            <person name="Gottsegen C."/>
            <person name="Watters A."/>
            <person name="Wiltshire- Gordon J.D."/>
            <person name="Segata N."/>
            <person name="Bonneau R."/>
            <person name="Littman D.R."/>
        </authorList>
    </citation>
    <scope>NUCLEOTIDE SEQUENCE [LARGE SCALE GENOMIC DNA]</scope>
    <source>
        <strain evidence="2">iAQ1173</strain>
    </source>
</reference>
<evidence type="ECO:0000313" key="2">
    <source>
        <dbReference type="Proteomes" id="UP000384372"/>
    </source>
</evidence>
<dbReference type="RefSeq" id="WP_158462723.1">
    <property type="nucleotide sequence ID" value="NZ_VZAD01000023.1"/>
</dbReference>
<evidence type="ECO:0000313" key="1">
    <source>
        <dbReference type="EMBL" id="MQP10870.1"/>
    </source>
</evidence>
<dbReference type="AlphaFoldDB" id="A0A6A7W8R8"/>
<keyword evidence="2" id="KW-1185">Reference proteome</keyword>
<comment type="caution">
    <text evidence="1">The sequence shown here is derived from an EMBL/GenBank/DDBJ whole genome shotgun (WGS) entry which is preliminary data.</text>
</comment>
<dbReference type="OrthoDB" id="1100256at2"/>
<dbReference type="Proteomes" id="UP000384372">
    <property type="component" value="Unassembled WGS sequence"/>
</dbReference>
<sequence length="339" mass="38997">MARFAHFFIKYKHEFAPHHWEDRQRHLGSLFEEDSSIDFRLGEGETQKVFNHRVYHLLSAPEIIVMQFANSIDIPIEKHYEPSVARDEPSCFVVIDNRSGLRTVAIHRRKKAFGNPQQVARILSRTINARLFADYCYTIDILPSYYAEDLFKTWTRLQQHSQNLIFGTPEGLTESEILQRVDRLRGEGKEYFDDSLMSLVLPLALAAKRDNYKSLYTVMPEESKTALYVDKTSVFMKNLLTLSRATDTPVELITSDGAHYSCLIDSEESLSDKIVTQEFDAVLLECLFHGTDKEGAPLEQVKRIELEAKVITMMNSIKHESEDEESRSLLGDSLVNRVN</sequence>
<accession>A0A6A7W8R8</accession>